<evidence type="ECO:0000313" key="1">
    <source>
        <dbReference type="EMBL" id="JAE31892.1"/>
    </source>
</evidence>
<organism evidence="1">
    <name type="scientific">Arundo donax</name>
    <name type="common">Giant reed</name>
    <name type="synonym">Donax arundinaceus</name>
    <dbReference type="NCBI Taxonomy" id="35708"/>
    <lineage>
        <taxon>Eukaryota</taxon>
        <taxon>Viridiplantae</taxon>
        <taxon>Streptophyta</taxon>
        <taxon>Embryophyta</taxon>
        <taxon>Tracheophyta</taxon>
        <taxon>Spermatophyta</taxon>
        <taxon>Magnoliopsida</taxon>
        <taxon>Liliopsida</taxon>
        <taxon>Poales</taxon>
        <taxon>Poaceae</taxon>
        <taxon>PACMAD clade</taxon>
        <taxon>Arundinoideae</taxon>
        <taxon>Arundineae</taxon>
        <taxon>Arundo</taxon>
    </lineage>
</organism>
<proteinExistence type="predicted"/>
<sequence length="55" mass="6414">MLVFINFLLAVLLLIINISHWSESYRLFFLTTNIRFIITLQMGCCFHSSLCTCVL</sequence>
<name>A0A0A9H559_ARUDO</name>
<accession>A0A0A9H559</accession>
<dbReference type="AlphaFoldDB" id="A0A0A9H559"/>
<reference evidence="1" key="1">
    <citation type="submission" date="2014-09" db="EMBL/GenBank/DDBJ databases">
        <authorList>
            <person name="Magalhaes I.L.F."/>
            <person name="Oliveira U."/>
            <person name="Santos F.R."/>
            <person name="Vidigal T.H.D.A."/>
            <person name="Brescovit A.D."/>
            <person name="Santos A.J."/>
        </authorList>
    </citation>
    <scope>NUCLEOTIDE SEQUENCE</scope>
    <source>
        <tissue evidence="1">Shoot tissue taken approximately 20 cm above the soil surface</tissue>
    </source>
</reference>
<dbReference type="EMBL" id="GBRH01166004">
    <property type="protein sequence ID" value="JAE31892.1"/>
    <property type="molecule type" value="Transcribed_RNA"/>
</dbReference>
<protein>
    <submittedName>
        <fullName evidence="1">Uncharacterized protein</fullName>
    </submittedName>
</protein>
<reference evidence="1" key="2">
    <citation type="journal article" date="2015" name="Data Brief">
        <title>Shoot transcriptome of the giant reed, Arundo donax.</title>
        <authorList>
            <person name="Barrero R.A."/>
            <person name="Guerrero F.D."/>
            <person name="Moolhuijzen P."/>
            <person name="Goolsby J.A."/>
            <person name="Tidwell J."/>
            <person name="Bellgard S.E."/>
            <person name="Bellgard M.I."/>
        </authorList>
    </citation>
    <scope>NUCLEOTIDE SEQUENCE</scope>
    <source>
        <tissue evidence="1">Shoot tissue taken approximately 20 cm above the soil surface</tissue>
    </source>
</reference>